<keyword evidence="2" id="KW-1185">Reference proteome</keyword>
<dbReference type="AlphaFoldDB" id="A0A7U2MER7"/>
<reference evidence="2" key="1">
    <citation type="journal article" date="2021" name="G3 (Bethesda)">
        <title>Chromosome assembled and annotated genome sequence of Aspergillus flavus NRRL 3357.</title>
        <authorList>
            <person name="Skerker J.M."/>
            <person name="Pianalto K.M."/>
            <person name="Mondo S.J."/>
            <person name="Yang K."/>
            <person name="Arkin A.P."/>
            <person name="Keller N.P."/>
            <person name="Grigoriev I.V."/>
            <person name="Louise Glass N.L."/>
        </authorList>
    </citation>
    <scope>NUCLEOTIDE SEQUENCE [LARGE SCALE GENOMIC DNA]</scope>
    <source>
        <strain evidence="2">ATCC 200026 / FGSC A1120 / IAM 13836 / NRRL 3357 / JCM 12722 / SRRC 167</strain>
    </source>
</reference>
<proteinExistence type="predicted"/>
<dbReference type="Proteomes" id="UP000596276">
    <property type="component" value="Chromosome 2"/>
</dbReference>
<sequence>MKRWGRICHPVISKGWEMHYIMIDKWLPLLPESVQSFDRAMLEREGKINRIDEVVQPQPRKERHLESSWNKTPDNIEFKASRPSPVRLPFFGRPALP</sequence>
<organism evidence="1 2">
    <name type="scientific">Aspergillus flavus (strain ATCC 200026 / FGSC A1120 / IAM 13836 / NRRL 3357 / JCM 12722 / SRRC 167)</name>
    <dbReference type="NCBI Taxonomy" id="332952"/>
    <lineage>
        <taxon>Eukaryota</taxon>
        <taxon>Fungi</taxon>
        <taxon>Dikarya</taxon>
        <taxon>Ascomycota</taxon>
        <taxon>Pezizomycotina</taxon>
        <taxon>Eurotiomycetes</taxon>
        <taxon>Eurotiomycetidae</taxon>
        <taxon>Eurotiales</taxon>
        <taxon>Aspergillaceae</taxon>
        <taxon>Aspergillus</taxon>
        <taxon>Aspergillus subgen. Circumdati</taxon>
    </lineage>
</organism>
<accession>A0A7U2MER7</accession>
<protein>
    <submittedName>
        <fullName evidence="1">Uncharacterized protein</fullName>
    </submittedName>
</protein>
<gene>
    <name evidence="1" type="ORF">F9C07_2663</name>
</gene>
<evidence type="ECO:0000313" key="1">
    <source>
        <dbReference type="EMBL" id="QRD82411.1"/>
    </source>
</evidence>
<name>A0A7U2MER7_ASPFN</name>
<dbReference type="EMBL" id="CP044622">
    <property type="protein sequence ID" value="QRD82411.1"/>
    <property type="molecule type" value="Genomic_DNA"/>
</dbReference>
<dbReference type="VEuPathDB" id="FungiDB:F9C07_2663"/>
<evidence type="ECO:0000313" key="2">
    <source>
        <dbReference type="Proteomes" id="UP000596276"/>
    </source>
</evidence>